<reference evidence="9 10" key="1">
    <citation type="submission" date="2022-03" db="EMBL/GenBank/DDBJ databases">
        <authorList>
            <person name="Macdonald S."/>
            <person name="Ahmed S."/>
            <person name="Newling K."/>
        </authorList>
    </citation>
    <scope>NUCLEOTIDE SEQUENCE [LARGE SCALE GENOMIC DNA]</scope>
</reference>
<keyword evidence="5" id="KW-0539">Nucleus</keyword>
<feature type="compositionally biased region" description="Basic and acidic residues" evidence="7">
    <location>
        <begin position="214"/>
        <end position="223"/>
    </location>
</feature>
<dbReference type="GO" id="GO:0003677">
    <property type="term" value="F:DNA binding"/>
    <property type="evidence" value="ECO:0007669"/>
    <property type="project" value="UniProtKB-KW"/>
</dbReference>
<dbReference type="Proteomes" id="UP001642260">
    <property type="component" value="Unassembled WGS sequence"/>
</dbReference>
<dbReference type="SMART" id="SM00380">
    <property type="entry name" value="AP2"/>
    <property type="match status" value="1"/>
</dbReference>
<feature type="domain" description="AP2/ERF" evidence="8">
    <location>
        <begin position="109"/>
        <end position="166"/>
    </location>
</feature>
<evidence type="ECO:0000256" key="7">
    <source>
        <dbReference type="SAM" id="MobiDB-lite"/>
    </source>
</evidence>
<feature type="region of interest" description="Disordered" evidence="7">
    <location>
        <begin position="1"/>
        <end position="29"/>
    </location>
</feature>
<keyword evidence="4" id="KW-0804">Transcription</keyword>
<feature type="region of interest" description="Disordered" evidence="7">
    <location>
        <begin position="211"/>
        <end position="246"/>
    </location>
</feature>
<dbReference type="PANTHER" id="PTHR31190">
    <property type="entry name" value="DNA-BINDING DOMAIN"/>
    <property type="match status" value="1"/>
</dbReference>
<dbReference type="PRINTS" id="PR00367">
    <property type="entry name" value="ETHRSPELEMNT"/>
</dbReference>
<keyword evidence="2" id="KW-0805">Transcription regulation</keyword>
<dbReference type="CDD" id="cd00018">
    <property type="entry name" value="AP2"/>
    <property type="match status" value="1"/>
</dbReference>
<evidence type="ECO:0000256" key="3">
    <source>
        <dbReference type="ARBA" id="ARBA00023125"/>
    </source>
</evidence>
<comment type="subcellular location">
    <subcellularLocation>
        <location evidence="1">Nucleus</location>
    </subcellularLocation>
</comment>
<name>A0ABC8LX85_ERUVS</name>
<comment type="caution">
    <text evidence="9">The sequence shown here is derived from an EMBL/GenBank/DDBJ whole genome shotgun (WGS) entry which is preliminary data.</text>
</comment>
<dbReference type="Pfam" id="PF00847">
    <property type="entry name" value="AP2"/>
    <property type="match status" value="1"/>
</dbReference>
<dbReference type="PANTHER" id="PTHR31190:SF473">
    <property type="entry name" value="OS05G0437100 PROTEIN"/>
    <property type="match status" value="1"/>
</dbReference>
<evidence type="ECO:0000313" key="9">
    <source>
        <dbReference type="EMBL" id="CAH8388507.1"/>
    </source>
</evidence>
<proteinExistence type="inferred from homology"/>
<dbReference type="Gene3D" id="3.30.730.10">
    <property type="entry name" value="AP2/ERF domain"/>
    <property type="match status" value="1"/>
</dbReference>
<dbReference type="PROSITE" id="PS51032">
    <property type="entry name" value="AP2_ERF"/>
    <property type="match status" value="1"/>
</dbReference>
<evidence type="ECO:0000256" key="4">
    <source>
        <dbReference type="ARBA" id="ARBA00023163"/>
    </source>
</evidence>
<evidence type="ECO:0000256" key="2">
    <source>
        <dbReference type="ARBA" id="ARBA00023015"/>
    </source>
</evidence>
<feature type="compositionally biased region" description="Basic and acidic residues" evidence="7">
    <location>
        <begin position="75"/>
        <end position="84"/>
    </location>
</feature>
<dbReference type="EMBL" id="CAKOAT010799598">
    <property type="protein sequence ID" value="CAH8388507.1"/>
    <property type="molecule type" value="Genomic_DNA"/>
</dbReference>
<dbReference type="InterPro" id="IPR036955">
    <property type="entry name" value="AP2/ERF_dom_sf"/>
</dbReference>
<evidence type="ECO:0000256" key="1">
    <source>
        <dbReference type="ARBA" id="ARBA00004123"/>
    </source>
</evidence>
<dbReference type="InterPro" id="IPR016177">
    <property type="entry name" value="DNA-bd_dom_sf"/>
</dbReference>
<keyword evidence="10" id="KW-1185">Reference proteome</keyword>
<protein>
    <recommendedName>
        <fullName evidence="8">AP2/ERF domain-containing protein</fullName>
    </recommendedName>
</protein>
<dbReference type="InterPro" id="IPR001471">
    <property type="entry name" value="AP2/ERF_dom"/>
</dbReference>
<dbReference type="AlphaFoldDB" id="A0ABC8LX85"/>
<evidence type="ECO:0000313" key="10">
    <source>
        <dbReference type="Proteomes" id="UP001642260"/>
    </source>
</evidence>
<evidence type="ECO:0000256" key="6">
    <source>
        <dbReference type="ARBA" id="ARBA00024343"/>
    </source>
</evidence>
<comment type="similarity">
    <text evidence="6">Belongs to the AP2/ERF transcription factor family. ERF subfamily.</text>
</comment>
<dbReference type="GO" id="GO:0005634">
    <property type="term" value="C:nucleus"/>
    <property type="evidence" value="ECO:0007669"/>
    <property type="project" value="UniProtKB-SubCell"/>
</dbReference>
<feature type="compositionally biased region" description="Low complexity" evidence="7">
    <location>
        <begin position="59"/>
        <end position="73"/>
    </location>
</feature>
<accession>A0ABC8LX85</accession>
<organism evidence="9 10">
    <name type="scientific">Eruca vesicaria subsp. sativa</name>
    <name type="common">Garden rocket</name>
    <name type="synonym">Eruca sativa</name>
    <dbReference type="NCBI Taxonomy" id="29727"/>
    <lineage>
        <taxon>Eukaryota</taxon>
        <taxon>Viridiplantae</taxon>
        <taxon>Streptophyta</taxon>
        <taxon>Embryophyta</taxon>
        <taxon>Tracheophyta</taxon>
        <taxon>Spermatophyta</taxon>
        <taxon>Magnoliopsida</taxon>
        <taxon>eudicotyledons</taxon>
        <taxon>Gunneridae</taxon>
        <taxon>Pentapetalae</taxon>
        <taxon>rosids</taxon>
        <taxon>malvids</taxon>
        <taxon>Brassicales</taxon>
        <taxon>Brassicaceae</taxon>
        <taxon>Brassiceae</taxon>
        <taxon>Eruca</taxon>
    </lineage>
</organism>
<dbReference type="FunFam" id="3.30.730.10:FF:000001">
    <property type="entry name" value="Ethylene-responsive transcription factor 2"/>
    <property type="match status" value="1"/>
</dbReference>
<gene>
    <name evidence="9" type="ORF">ERUC_LOCUS40990</name>
</gene>
<keyword evidence="3" id="KW-0238">DNA-binding</keyword>
<feature type="region of interest" description="Disordered" evidence="7">
    <location>
        <begin position="59"/>
        <end position="110"/>
    </location>
</feature>
<evidence type="ECO:0000259" key="8">
    <source>
        <dbReference type="PROSITE" id="PS51032"/>
    </source>
</evidence>
<dbReference type="InterPro" id="IPR044808">
    <property type="entry name" value="ERF_plant"/>
</dbReference>
<evidence type="ECO:0000256" key="5">
    <source>
        <dbReference type="ARBA" id="ARBA00023242"/>
    </source>
</evidence>
<dbReference type="SUPFAM" id="SSF54171">
    <property type="entry name" value="DNA-binding domain"/>
    <property type="match status" value="1"/>
</dbReference>
<sequence>MANQGGQDASRADYPEGSNPAVGDVYSFKDDPVVGRFNRFGTEMSAMVSALTHVVSARSLTSSTVDTHSSSSSDGPKEERRGINRVDSSLGPIGGNNGLPEKAKEENRRYRGIRQRPWGKWAAEIRDPHKAARVWLGTFDTAEAAARAYDEAALRFRGTKAKLNFPEDVKILPPRPLLIPQADEGNVDLKDFSSYPELLQSSGERTFACQGQELRNDTLEHSPMEQTLLPLKSAPKASDFRGPSSA</sequence>